<keyword evidence="1" id="KW-0472">Membrane</keyword>
<proteinExistence type="predicted"/>
<reference evidence="3" key="1">
    <citation type="journal article" date="2019" name="Int. J. Syst. Evol. Microbiol.">
        <title>The Global Catalogue of Microorganisms (GCM) 10K type strain sequencing project: providing services to taxonomists for standard genome sequencing and annotation.</title>
        <authorList>
            <consortium name="The Broad Institute Genomics Platform"/>
            <consortium name="The Broad Institute Genome Sequencing Center for Infectious Disease"/>
            <person name="Wu L."/>
            <person name="Ma J."/>
        </authorList>
    </citation>
    <scope>NUCLEOTIDE SEQUENCE [LARGE SCALE GENOMIC DNA]</scope>
    <source>
        <strain evidence="3">CGMCC 4.7367</strain>
    </source>
</reference>
<evidence type="ECO:0000313" key="3">
    <source>
        <dbReference type="Proteomes" id="UP000605568"/>
    </source>
</evidence>
<keyword evidence="3" id="KW-1185">Reference proteome</keyword>
<organism evidence="2 3">
    <name type="scientific">Lentzea cavernae</name>
    <dbReference type="NCBI Taxonomy" id="2020703"/>
    <lineage>
        <taxon>Bacteria</taxon>
        <taxon>Bacillati</taxon>
        <taxon>Actinomycetota</taxon>
        <taxon>Actinomycetes</taxon>
        <taxon>Pseudonocardiales</taxon>
        <taxon>Pseudonocardiaceae</taxon>
        <taxon>Lentzea</taxon>
    </lineage>
</organism>
<evidence type="ECO:0008006" key="4">
    <source>
        <dbReference type="Google" id="ProtNLM"/>
    </source>
</evidence>
<evidence type="ECO:0000313" key="2">
    <source>
        <dbReference type="EMBL" id="GHH39213.1"/>
    </source>
</evidence>
<sequence>MLRDKPQAAAVIGLVLVGLVAGLITAMLDVPKPWTYVVLAVVAAVAAVFMVRRFHR</sequence>
<name>A0ABQ3MDC5_9PSEU</name>
<feature type="transmembrane region" description="Helical" evidence="1">
    <location>
        <begin position="7"/>
        <end position="28"/>
    </location>
</feature>
<keyword evidence="1" id="KW-1133">Transmembrane helix</keyword>
<protein>
    <recommendedName>
        <fullName evidence="4">PEP-CTERM protein-sorting domain-containing protein</fullName>
    </recommendedName>
</protein>
<accession>A0ABQ3MDC5</accession>
<dbReference type="Proteomes" id="UP000605568">
    <property type="component" value="Unassembled WGS sequence"/>
</dbReference>
<keyword evidence="1" id="KW-0812">Transmembrane</keyword>
<dbReference type="EMBL" id="BNAR01000004">
    <property type="protein sequence ID" value="GHH39213.1"/>
    <property type="molecule type" value="Genomic_DNA"/>
</dbReference>
<dbReference type="RefSeq" id="WP_191298575.1">
    <property type="nucleotide sequence ID" value="NZ_BNAR01000004.1"/>
</dbReference>
<evidence type="ECO:0000256" key="1">
    <source>
        <dbReference type="SAM" id="Phobius"/>
    </source>
</evidence>
<gene>
    <name evidence="2" type="ORF">GCM10017774_30500</name>
</gene>
<comment type="caution">
    <text evidence="2">The sequence shown here is derived from an EMBL/GenBank/DDBJ whole genome shotgun (WGS) entry which is preliminary data.</text>
</comment>
<feature type="transmembrane region" description="Helical" evidence="1">
    <location>
        <begin position="34"/>
        <end position="51"/>
    </location>
</feature>